<dbReference type="GO" id="GO:0006414">
    <property type="term" value="P:translational elongation"/>
    <property type="evidence" value="ECO:0007669"/>
    <property type="project" value="TreeGrafter"/>
</dbReference>
<dbReference type="FunFam" id="3.40.30.10:FF:000142">
    <property type="entry name" value="Elongation factor 1 gamma"/>
    <property type="match status" value="1"/>
</dbReference>
<evidence type="ECO:0000256" key="1">
    <source>
        <dbReference type="ARBA" id="ARBA00007409"/>
    </source>
</evidence>
<proteinExistence type="inferred from homology"/>
<dbReference type="GO" id="GO:0016740">
    <property type="term" value="F:transferase activity"/>
    <property type="evidence" value="ECO:0007669"/>
    <property type="project" value="UniProtKB-KW"/>
</dbReference>
<sequence length="283" mass="31551">MNTCLRYKEPKCPIGVSDRISLSIQTLRAPSTPNQLILAMAPFATLYTLTNIVYARIIKALAAAKLNNLDIAIDPNFQYSVTNKTPAYLSKFPHGKIPALETSSGFLLSESTAIALYLAESGPAKDQLIGRTVEERALVQMWISLSDTDLWINGSAILAPIFGRAPYFAEIQEDKAKQFERAVQRVEDEFTRSGKKWLVRDDELSLADLSVAGALYWPLKFFMDAEYRDRFPKVMGWWERLIEVKEVAEAFSAPVELCKVKPAMDGKGGPPDSNLANADKNKK</sequence>
<dbReference type="Gene3D" id="1.20.1050.10">
    <property type="match status" value="1"/>
</dbReference>
<organism evidence="6 7">
    <name type="scientific">Lophiostoma macrostomum CBS 122681</name>
    <dbReference type="NCBI Taxonomy" id="1314788"/>
    <lineage>
        <taxon>Eukaryota</taxon>
        <taxon>Fungi</taxon>
        <taxon>Dikarya</taxon>
        <taxon>Ascomycota</taxon>
        <taxon>Pezizomycotina</taxon>
        <taxon>Dothideomycetes</taxon>
        <taxon>Pleosporomycetidae</taxon>
        <taxon>Pleosporales</taxon>
        <taxon>Lophiostomataceae</taxon>
        <taxon>Lophiostoma</taxon>
    </lineage>
</organism>
<evidence type="ECO:0000259" key="4">
    <source>
        <dbReference type="PROSITE" id="PS50404"/>
    </source>
</evidence>
<dbReference type="SFLD" id="SFLDG00358">
    <property type="entry name" value="Main_(cytGST)"/>
    <property type="match status" value="1"/>
</dbReference>
<feature type="region of interest" description="Disordered" evidence="3">
    <location>
        <begin position="262"/>
        <end position="283"/>
    </location>
</feature>
<dbReference type="InterPro" id="IPR010987">
    <property type="entry name" value="Glutathione-S-Trfase_C-like"/>
</dbReference>
<dbReference type="SUPFAM" id="SSF52833">
    <property type="entry name" value="Thioredoxin-like"/>
    <property type="match status" value="1"/>
</dbReference>
<comment type="similarity">
    <text evidence="1 2">Belongs to the GST superfamily.</text>
</comment>
<dbReference type="InterPro" id="IPR036282">
    <property type="entry name" value="Glutathione-S-Trfase_C_sf"/>
</dbReference>
<keyword evidence="7" id="KW-1185">Reference proteome</keyword>
<dbReference type="InterPro" id="IPR040079">
    <property type="entry name" value="Glutathione_S-Trfase"/>
</dbReference>
<evidence type="ECO:0000256" key="3">
    <source>
        <dbReference type="SAM" id="MobiDB-lite"/>
    </source>
</evidence>
<dbReference type="SUPFAM" id="SSF47616">
    <property type="entry name" value="GST C-terminal domain-like"/>
    <property type="match status" value="1"/>
</dbReference>
<dbReference type="InterPro" id="IPR004045">
    <property type="entry name" value="Glutathione_S-Trfase_N"/>
</dbReference>
<dbReference type="PANTHER" id="PTHR43986:SF10">
    <property type="entry name" value="ELONGATION FACTOR EEF-1B GAMMA SUBUNIT, PUTATIVE (AFU_ORTHOLOGUE AFUA_1G17120)-RELATED"/>
    <property type="match status" value="1"/>
</dbReference>
<protein>
    <submittedName>
        <fullName evidence="6">Glutathione S-transferase</fullName>
    </submittedName>
</protein>
<dbReference type="AlphaFoldDB" id="A0A6A6TWM4"/>
<feature type="domain" description="GST N-terminal" evidence="4">
    <location>
        <begin position="42"/>
        <end position="126"/>
    </location>
</feature>
<dbReference type="PROSITE" id="PS50405">
    <property type="entry name" value="GST_CTER"/>
    <property type="match status" value="1"/>
</dbReference>
<dbReference type="GO" id="GO:0005737">
    <property type="term" value="C:cytoplasm"/>
    <property type="evidence" value="ECO:0007669"/>
    <property type="project" value="TreeGrafter"/>
</dbReference>
<dbReference type="SFLD" id="SFLDS00019">
    <property type="entry name" value="Glutathione_Transferase_(cytos"/>
    <property type="match status" value="1"/>
</dbReference>
<dbReference type="OrthoDB" id="249703at2759"/>
<dbReference type="GO" id="GO:0005634">
    <property type="term" value="C:nucleus"/>
    <property type="evidence" value="ECO:0007669"/>
    <property type="project" value="TreeGrafter"/>
</dbReference>
<dbReference type="CDD" id="cd03044">
    <property type="entry name" value="GST_N_EF1Bgamma"/>
    <property type="match status" value="1"/>
</dbReference>
<accession>A0A6A6TWM4</accession>
<dbReference type="EMBL" id="MU004288">
    <property type="protein sequence ID" value="KAF2663044.1"/>
    <property type="molecule type" value="Genomic_DNA"/>
</dbReference>
<dbReference type="Pfam" id="PF00043">
    <property type="entry name" value="GST_C"/>
    <property type="match status" value="1"/>
</dbReference>
<evidence type="ECO:0000256" key="2">
    <source>
        <dbReference type="RuleBase" id="RU003494"/>
    </source>
</evidence>
<evidence type="ECO:0000313" key="7">
    <source>
        <dbReference type="Proteomes" id="UP000799324"/>
    </source>
</evidence>
<dbReference type="Gene3D" id="3.40.30.10">
    <property type="entry name" value="Glutaredoxin"/>
    <property type="match status" value="1"/>
</dbReference>
<evidence type="ECO:0000313" key="6">
    <source>
        <dbReference type="EMBL" id="KAF2663044.1"/>
    </source>
</evidence>
<dbReference type="PANTHER" id="PTHR43986">
    <property type="entry name" value="ELONGATION FACTOR 1-GAMMA"/>
    <property type="match status" value="1"/>
</dbReference>
<evidence type="ECO:0000259" key="5">
    <source>
        <dbReference type="PROSITE" id="PS50405"/>
    </source>
</evidence>
<dbReference type="Pfam" id="PF02798">
    <property type="entry name" value="GST_N"/>
    <property type="match status" value="1"/>
</dbReference>
<keyword evidence="6" id="KW-0808">Transferase</keyword>
<reference evidence="6" key="1">
    <citation type="journal article" date="2020" name="Stud. Mycol.">
        <title>101 Dothideomycetes genomes: a test case for predicting lifestyles and emergence of pathogens.</title>
        <authorList>
            <person name="Haridas S."/>
            <person name="Albert R."/>
            <person name="Binder M."/>
            <person name="Bloem J."/>
            <person name="Labutti K."/>
            <person name="Salamov A."/>
            <person name="Andreopoulos B."/>
            <person name="Baker S."/>
            <person name="Barry K."/>
            <person name="Bills G."/>
            <person name="Bluhm B."/>
            <person name="Cannon C."/>
            <person name="Castanera R."/>
            <person name="Culley D."/>
            <person name="Daum C."/>
            <person name="Ezra D."/>
            <person name="Gonzalez J."/>
            <person name="Henrissat B."/>
            <person name="Kuo A."/>
            <person name="Liang C."/>
            <person name="Lipzen A."/>
            <person name="Lutzoni F."/>
            <person name="Magnuson J."/>
            <person name="Mondo S."/>
            <person name="Nolan M."/>
            <person name="Ohm R."/>
            <person name="Pangilinan J."/>
            <person name="Park H.-J."/>
            <person name="Ramirez L."/>
            <person name="Alfaro M."/>
            <person name="Sun H."/>
            <person name="Tritt A."/>
            <person name="Yoshinaga Y."/>
            <person name="Zwiers L.-H."/>
            <person name="Turgeon B."/>
            <person name="Goodwin S."/>
            <person name="Spatafora J."/>
            <person name="Crous P."/>
            <person name="Grigoriev I."/>
        </authorList>
    </citation>
    <scope>NUCLEOTIDE SEQUENCE</scope>
    <source>
        <strain evidence="6">CBS 122681</strain>
    </source>
</reference>
<dbReference type="InterPro" id="IPR004046">
    <property type="entry name" value="GST_C"/>
</dbReference>
<name>A0A6A6TWM4_9PLEO</name>
<dbReference type="InterPro" id="IPR050802">
    <property type="entry name" value="EF-GSTs"/>
</dbReference>
<dbReference type="PROSITE" id="PS50404">
    <property type="entry name" value="GST_NTER"/>
    <property type="match status" value="1"/>
</dbReference>
<dbReference type="InterPro" id="IPR036249">
    <property type="entry name" value="Thioredoxin-like_sf"/>
</dbReference>
<gene>
    <name evidence="6" type="ORF">K491DRAFT_13395</name>
</gene>
<feature type="domain" description="GST C-terminal" evidence="5">
    <location>
        <begin position="132"/>
        <end position="263"/>
    </location>
</feature>
<dbReference type="Proteomes" id="UP000799324">
    <property type="component" value="Unassembled WGS sequence"/>
</dbReference>